<feature type="compositionally biased region" description="Acidic residues" evidence="13">
    <location>
        <begin position="434"/>
        <end position="447"/>
    </location>
</feature>
<dbReference type="PROSITE" id="PS50940">
    <property type="entry name" value="CHIT_BIND_II"/>
    <property type="match status" value="1"/>
</dbReference>
<dbReference type="SMART" id="SM00494">
    <property type="entry name" value="ChtBD2"/>
    <property type="match status" value="1"/>
</dbReference>
<dbReference type="InterPro" id="IPR017853">
    <property type="entry name" value="GH"/>
</dbReference>
<feature type="compositionally biased region" description="Polar residues" evidence="13">
    <location>
        <begin position="783"/>
        <end position="801"/>
    </location>
</feature>
<feature type="compositionally biased region" description="Basic residues" evidence="13">
    <location>
        <begin position="362"/>
        <end position="373"/>
    </location>
</feature>
<evidence type="ECO:0000256" key="3">
    <source>
        <dbReference type="ARBA" id="ARBA00012729"/>
    </source>
</evidence>
<keyword evidence="4" id="KW-0147">Chitin-binding</keyword>
<dbReference type="AlphaFoldDB" id="A0A8K0CF48"/>
<comment type="catalytic activity">
    <reaction evidence="1">
        <text>Random endo-hydrolysis of N-acetyl-beta-D-glucosaminide (1-&gt;4)-beta-linkages in chitin and chitodextrins.</text>
        <dbReference type="EC" id="3.2.1.14"/>
    </reaction>
</comment>
<sequence length="1036" mass="117625">MLNNDASIPMVADHCCDYMENKFKPGTAKFNPQNINPYLCTHLIYAFGGFTKENNFKPFDKYQDIEKGGYAKFTGLKTYNKDLKTMLAVGGWNEGSSRFSPMVANPEKRKEFVKNSIKFLRQNHFDGLDLDWEYPSFRDGGKPRDRDNYASLVQELREEYDREAEKTGRPRLLLTMAVPAGIEYINKGYDVPRLMKLNHTIYHYLEAGAESNKLVLGIPTYGRSYTLFNPDASNIGDPADGPGEMGEATRENGYLAYYEICEKIKDDGGWIVEQPNPTAMGPYAYKEDQWVGYDDENIVRKKAEFVAEKRLGGIMFWSIDNDDFRGNCHGKPYPLIEAAKEALIAASGSTIDNVITPEKPTKPKTRNRGRPSSKKVVEEEEDSKPAQNSGGRQNADIPPTRKRVRPKSPQDKDENAGQVTNKRRIRIHKKQEPEDSEEEVEPCEDEGFFPHPRDCRKKAGGIEQLEKQLKLQDDGTVTVTAPGSTTPPAFSKTLYERVLSRAAARNTEKPTLKTKNSRGPQYDGSNDSSLARRTRPQYTAITRQRPSTDAAPVEEEIDDEVNKETEKPKSRKIGQPEYKTISRFRSSTSAPESEIVSFRGDKIEDEEEEETTRQSPEYVTLRRKRPTTQEPTPKYIEIRGRTSSIKYEDDKQIETTTLLSKLSDDEQINTVDQQNFTDAIVTPKVIIENLSEKEISLSTETYLQNNTTEEEQRYRSTTLSVEPSTTTTTPATKVRIPSKNFSRRPSIIRNSTATRFKQSVTVSSTPNAVISSRPTKTSRRKFQSPSPTTVRSQETTRQNSRNFLRFSSRKPFLRMTTIRNIAEQTTKSYTGTDQTLESSNQQSLEKEFNDDTTKLGDLATVLNELQKTPVRSRNVTRFTQNIRRKVSQPSTPPQRLISTTLTPIFVTSPVIPEQVYPTTFIVRQQQPRPFEKVVQRIPQTHIFEPINRSYDYYDEDDTRVIGQLPAHSKVLLHSSGLIQCLDQGNFPHPASCKKFIYCAKIDNGEILGWEYTCPKNLSFDPVGGICNWSAGLGCDE</sequence>
<dbReference type="InterPro" id="IPR002557">
    <property type="entry name" value="Chitin-bd_dom"/>
</dbReference>
<evidence type="ECO:0000256" key="1">
    <source>
        <dbReference type="ARBA" id="ARBA00000822"/>
    </source>
</evidence>
<keyword evidence="11" id="KW-0624">Polysaccharide degradation</keyword>
<keyword evidence="5" id="KW-0732">Signal</keyword>
<keyword evidence="17" id="KW-1185">Reference proteome</keyword>
<organism evidence="16 17">
    <name type="scientific">Ignelater luminosus</name>
    <name type="common">Cucubano</name>
    <name type="synonym">Pyrophorus luminosus</name>
    <dbReference type="NCBI Taxonomy" id="2038154"/>
    <lineage>
        <taxon>Eukaryota</taxon>
        <taxon>Metazoa</taxon>
        <taxon>Ecdysozoa</taxon>
        <taxon>Arthropoda</taxon>
        <taxon>Hexapoda</taxon>
        <taxon>Insecta</taxon>
        <taxon>Pterygota</taxon>
        <taxon>Neoptera</taxon>
        <taxon>Endopterygota</taxon>
        <taxon>Coleoptera</taxon>
        <taxon>Polyphaga</taxon>
        <taxon>Elateriformia</taxon>
        <taxon>Elateroidea</taxon>
        <taxon>Elateridae</taxon>
        <taxon>Agrypninae</taxon>
        <taxon>Pyrophorini</taxon>
        <taxon>Ignelater</taxon>
    </lineage>
</organism>
<accession>A0A8K0CF48</accession>
<evidence type="ECO:0000256" key="8">
    <source>
        <dbReference type="ARBA" id="ARBA00023157"/>
    </source>
</evidence>
<evidence type="ECO:0000313" key="17">
    <source>
        <dbReference type="Proteomes" id="UP000801492"/>
    </source>
</evidence>
<evidence type="ECO:0000256" key="9">
    <source>
        <dbReference type="ARBA" id="ARBA00023277"/>
    </source>
</evidence>
<dbReference type="Gene3D" id="2.170.140.10">
    <property type="entry name" value="Chitin binding domain"/>
    <property type="match status" value="1"/>
</dbReference>
<evidence type="ECO:0000256" key="7">
    <source>
        <dbReference type="ARBA" id="ARBA00023024"/>
    </source>
</evidence>
<feature type="compositionally biased region" description="Polar residues" evidence="13">
    <location>
        <begin position="758"/>
        <end position="775"/>
    </location>
</feature>
<evidence type="ECO:0000259" key="14">
    <source>
        <dbReference type="PROSITE" id="PS50940"/>
    </source>
</evidence>
<feature type="compositionally biased region" description="Low complexity" evidence="13">
    <location>
        <begin position="716"/>
        <end position="732"/>
    </location>
</feature>
<evidence type="ECO:0000256" key="10">
    <source>
        <dbReference type="ARBA" id="ARBA00023295"/>
    </source>
</evidence>
<evidence type="ECO:0000256" key="6">
    <source>
        <dbReference type="ARBA" id="ARBA00022801"/>
    </source>
</evidence>
<evidence type="ECO:0000259" key="15">
    <source>
        <dbReference type="PROSITE" id="PS51910"/>
    </source>
</evidence>
<dbReference type="InterPro" id="IPR036508">
    <property type="entry name" value="Chitin-bd_dom_sf"/>
</dbReference>
<keyword evidence="8" id="KW-1015">Disulfide bond</keyword>
<keyword evidence="10 12" id="KW-0326">Glycosidase</keyword>
<dbReference type="PANTHER" id="PTHR11177">
    <property type="entry name" value="CHITINASE"/>
    <property type="match status" value="1"/>
</dbReference>
<dbReference type="PROSITE" id="PS01095">
    <property type="entry name" value="GH18_1"/>
    <property type="match status" value="1"/>
</dbReference>
<keyword evidence="6 12" id="KW-0378">Hydrolase</keyword>
<dbReference type="SUPFAM" id="SSF54556">
    <property type="entry name" value="Chitinase insertion domain"/>
    <property type="match status" value="1"/>
</dbReference>
<keyword evidence="9" id="KW-0119">Carbohydrate metabolism</keyword>
<dbReference type="EC" id="3.2.1.14" evidence="3"/>
<dbReference type="OrthoDB" id="73875at2759"/>
<dbReference type="PANTHER" id="PTHR11177:SF399">
    <property type="entry name" value="CHITINASE 6, ISOFORM C"/>
    <property type="match status" value="1"/>
</dbReference>
<dbReference type="PROSITE" id="PS51910">
    <property type="entry name" value="GH18_2"/>
    <property type="match status" value="1"/>
</dbReference>
<dbReference type="EMBL" id="VTPC01090042">
    <property type="protein sequence ID" value="KAF2885034.1"/>
    <property type="molecule type" value="Genomic_DNA"/>
</dbReference>
<dbReference type="Gene3D" id="3.10.50.10">
    <property type="match status" value="1"/>
</dbReference>
<dbReference type="SUPFAM" id="SSF57625">
    <property type="entry name" value="Invertebrate chitin-binding proteins"/>
    <property type="match status" value="1"/>
</dbReference>
<dbReference type="Pfam" id="PF01607">
    <property type="entry name" value="CBM_14"/>
    <property type="match status" value="1"/>
</dbReference>
<keyword evidence="7" id="KW-0146">Chitin degradation</keyword>
<evidence type="ECO:0000256" key="11">
    <source>
        <dbReference type="ARBA" id="ARBA00023326"/>
    </source>
</evidence>
<dbReference type="InterPro" id="IPR001223">
    <property type="entry name" value="Glyco_hydro18_cat"/>
</dbReference>
<comment type="similarity">
    <text evidence="2">Belongs to the glycosyl hydrolase 18 family. Chitinase class II subfamily.</text>
</comment>
<evidence type="ECO:0000256" key="2">
    <source>
        <dbReference type="ARBA" id="ARBA00009121"/>
    </source>
</evidence>
<evidence type="ECO:0000256" key="13">
    <source>
        <dbReference type="SAM" id="MobiDB-lite"/>
    </source>
</evidence>
<dbReference type="InterPro" id="IPR050314">
    <property type="entry name" value="Glycosyl_Hydrlase_18"/>
</dbReference>
<feature type="domain" description="GH18" evidence="15">
    <location>
        <begin position="12"/>
        <end position="346"/>
    </location>
</feature>
<dbReference type="Proteomes" id="UP000801492">
    <property type="component" value="Unassembled WGS sequence"/>
</dbReference>
<evidence type="ECO:0000256" key="4">
    <source>
        <dbReference type="ARBA" id="ARBA00022669"/>
    </source>
</evidence>
<dbReference type="GO" id="GO:0008843">
    <property type="term" value="F:endochitinase activity"/>
    <property type="evidence" value="ECO:0007669"/>
    <property type="project" value="UniProtKB-EC"/>
</dbReference>
<dbReference type="GO" id="GO:0005576">
    <property type="term" value="C:extracellular region"/>
    <property type="evidence" value="ECO:0007669"/>
    <property type="project" value="InterPro"/>
</dbReference>
<evidence type="ECO:0000256" key="12">
    <source>
        <dbReference type="RuleBase" id="RU000489"/>
    </source>
</evidence>
<feature type="region of interest" description="Disordered" evidence="13">
    <location>
        <begin position="353"/>
        <end position="628"/>
    </location>
</feature>
<dbReference type="GO" id="GO:0008061">
    <property type="term" value="F:chitin binding"/>
    <property type="evidence" value="ECO:0007669"/>
    <property type="project" value="UniProtKB-KW"/>
</dbReference>
<dbReference type="FunFam" id="3.10.50.10:FF:000004">
    <property type="entry name" value="Chitinase 5"/>
    <property type="match status" value="1"/>
</dbReference>
<gene>
    <name evidence="16" type="ORF">ILUMI_21150</name>
</gene>
<feature type="compositionally biased region" description="Polar residues" evidence="13">
    <location>
        <begin position="513"/>
        <end position="547"/>
    </location>
</feature>
<feature type="region of interest" description="Disordered" evidence="13">
    <location>
        <begin position="758"/>
        <end position="801"/>
    </location>
</feature>
<name>A0A8K0CF48_IGNLU</name>
<protein>
    <recommendedName>
        <fullName evidence="3">chitinase</fullName>
        <ecNumber evidence="3">3.2.1.14</ecNumber>
    </recommendedName>
</protein>
<dbReference type="InterPro" id="IPR001579">
    <property type="entry name" value="Glyco_hydro_18_chit_AS"/>
</dbReference>
<proteinExistence type="inferred from homology"/>
<reference evidence="16" key="1">
    <citation type="submission" date="2019-08" db="EMBL/GenBank/DDBJ databases">
        <title>The genome of the North American firefly Photinus pyralis.</title>
        <authorList>
            <consortium name="Photinus pyralis genome working group"/>
            <person name="Fallon T.R."/>
            <person name="Sander Lower S.E."/>
            <person name="Weng J.-K."/>
        </authorList>
    </citation>
    <scope>NUCLEOTIDE SEQUENCE</scope>
    <source>
        <strain evidence="16">TRF0915ILg1</strain>
        <tissue evidence="16">Whole body</tissue>
    </source>
</reference>
<feature type="compositionally biased region" description="Basic and acidic residues" evidence="13">
    <location>
        <begin position="464"/>
        <end position="473"/>
    </location>
</feature>
<feature type="domain" description="Chitin-binding type-2" evidence="14">
    <location>
        <begin position="977"/>
        <end position="1036"/>
    </location>
</feature>
<dbReference type="GO" id="GO:0006032">
    <property type="term" value="P:chitin catabolic process"/>
    <property type="evidence" value="ECO:0007669"/>
    <property type="project" value="UniProtKB-KW"/>
</dbReference>
<dbReference type="Pfam" id="PF00704">
    <property type="entry name" value="Glyco_hydro_18"/>
    <property type="match status" value="2"/>
</dbReference>
<dbReference type="SUPFAM" id="SSF51445">
    <property type="entry name" value="(Trans)glycosidases"/>
    <property type="match status" value="1"/>
</dbReference>
<comment type="caution">
    <text evidence="16">The sequence shown here is derived from an EMBL/GenBank/DDBJ whole genome shotgun (WGS) entry which is preliminary data.</text>
</comment>
<feature type="region of interest" description="Disordered" evidence="13">
    <location>
        <begin position="706"/>
        <end position="735"/>
    </location>
</feature>
<dbReference type="SMART" id="SM00636">
    <property type="entry name" value="Glyco_18"/>
    <property type="match status" value="1"/>
</dbReference>
<dbReference type="InterPro" id="IPR011583">
    <property type="entry name" value="Chitinase_II/V-like_cat"/>
</dbReference>
<evidence type="ECO:0000256" key="5">
    <source>
        <dbReference type="ARBA" id="ARBA00022729"/>
    </source>
</evidence>
<feature type="compositionally biased region" description="Polar residues" evidence="13">
    <location>
        <begin position="475"/>
        <end position="488"/>
    </location>
</feature>
<evidence type="ECO:0000313" key="16">
    <source>
        <dbReference type="EMBL" id="KAF2885034.1"/>
    </source>
</evidence>
<dbReference type="GO" id="GO:0000272">
    <property type="term" value="P:polysaccharide catabolic process"/>
    <property type="evidence" value="ECO:0007669"/>
    <property type="project" value="UniProtKB-KW"/>
</dbReference>
<dbReference type="InterPro" id="IPR029070">
    <property type="entry name" value="Chitinase_insertion_sf"/>
</dbReference>
<dbReference type="Gene3D" id="3.20.20.80">
    <property type="entry name" value="Glycosidases"/>
    <property type="match status" value="2"/>
</dbReference>